<keyword evidence="3" id="KW-1185">Reference proteome</keyword>
<name>A0A565B5M2_9BRAS</name>
<accession>A0A565B5M2</accession>
<protein>
    <recommendedName>
        <fullName evidence="4">DUF962 domain-containing protein</fullName>
    </recommendedName>
</protein>
<dbReference type="PANTHER" id="PTHR34205:SF2">
    <property type="entry name" value="DUF962 DOMAIN-CONTAINING PROTEIN"/>
    <property type="match status" value="1"/>
</dbReference>
<sequence length="113" mass="13301">MKFRSFEEFWSFYMMQHSNPSTRRWHFMGIIGSIVALMCSILISLWFVALVPLFGYGFAWYSHFFVEGNIPASFGHPVWSFLCDLKMFCLMLTGSMDREIKRLGKRPLLQQIS</sequence>
<evidence type="ECO:0000256" key="1">
    <source>
        <dbReference type="SAM" id="Phobius"/>
    </source>
</evidence>
<dbReference type="PANTHER" id="PTHR34205">
    <property type="entry name" value="TRANSMEMBRANE PROTEIN"/>
    <property type="match status" value="1"/>
</dbReference>
<keyword evidence="1" id="KW-0472">Membrane</keyword>
<proteinExistence type="predicted"/>
<keyword evidence="1" id="KW-1133">Transmembrane helix</keyword>
<feature type="transmembrane region" description="Helical" evidence="1">
    <location>
        <begin position="25"/>
        <end position="58"/>
    </location>
</feature>
<organism evidence="2 3">
    <name type="scientific">Arabis nemorensis</name>
    <dbReference type="NCBI Taxonomy" id="586526"/>
    <lineage>
        <taxon>Eukaryota</taxon>
        <taxon>Viridiplantae</taxon>
        <taxon>Streptophyta</taxon>
        <taxon>Embryophyta</taxon>
        <taxon>Tracheophyta</taxon>
        <taxon>Spermatophyta</taxon>
        <taxon>Magnoliopsida</taxon>
        <taxon>eudicotyledons</taxon>
        <taxon>Gunneridae</taxon>
        <taxon>Pentapetalae</taxon>
        <taxon>rosids</taxon>
        <taxon>malvids</taxon>
        <taxon>Brassicales</taxon>
        <taxon>Brassicaceae</taxon>
        <taxon>Arabideae</taxon>
        <taxon>Arabis</taxon>
    </lineage>
</organism>
<dbReference type="EMBL" id="CABITT030000003">
    <property type="protein sequence ID" value="VVA96952.1"/>
    <property type="molecule type" value="Genomic_DNA"/>
</dbReference>
<comment type="caution">
    <text evidence="2">The sequence shown here is derived from an EMBL/GenBank/DDBJ whole genome shotgun (WGS) entry which is preliminary data.</text>
</comment>
<evidence type="ECO:0000313" key="2">
    <source>
        <dbReference type="EMBL" id="VVA96952.1"/>
    </source>
</evidence>
<feature type="transmembrane region" description="Helical" evidence="1">
    <location>
        <begin position="78"/>
        <end position="96"/>
    </location>
</feature>
<dbReference type="Pfam" id="PF06127">
    <property type="entry name" value="Mpo1-like"/>
    <property type="match status" value="1"/>
</dbReference>
<dbReference type="AlphaFoldDB" id="A0A565B5M2"/>
<dbReference type="OrthoDB" id="5511466at2759"/>
<evidence type="ECO:0008006" key="4">
    <source>
        <dbReference type="Google" id="ProtNLM"/>
    </source>
</evidence>
<keyword evidence="1" id="KW-0812">Transmembrane</keyword>
<dbReference type="Proteomes" id="UP000489600">
    <property type="component" value="Unassembled WGS sequence"/>
</dbReference>
<gene>
    <name evidence="2" type="ORF">ANE_LOCUS7397</name>
</gene>
<dbReference type="InterPro" id="IPR009305">
    <property type="entry name" value="Mpo1-like"/>
</dbReference>
<reference evidence="2" key="1">
    <citation type="submission" date="2019-07" db="EMBL/GenBank/DDBJ databases">
        <authorList>
            <person name="Dittberner H."/>
        </authorList>
    </citation>
    <scope>NUCLEOTIDE SEQUENCE [LARGE SCALE GENOMIC DNA]</scope>
</reference>
<evidence type="ECO:0000313" key="3">
    <source>
        <dbReference type="Proteomes" id="UP000489600"/>
    </source>
</evidence>